<reference evidence="1" key="2">
    <citation type="submission" date="2025-03" db="EMBL/GenBank/DDBJ databases">
        <authorList>
            <consortium name="ELIXIR-Norway"/>
            <consortium name="Elixir Norway"/>
        </authorList>
    </citation>
    <scope>NUCLEOTIDE SEQUENCE</scope>
</reference>
<sequence>MRDFRSLLWHAGSLAAACKIYFPDQGLNPGPCIGSQSLSHWTTRKVPYYSISLATLPQEFWEVIQKESHPGCRDFPSPEDPPDPGIEPKSLMSPALASGFFTTSATWKVHNDIYPGIIVCRVIFAALKILCALHFHLLPLTPGGH</sequence>
<protein>
    <submittedName>
        <fullName evidence="1">Uncharacterized protein</fullName>
    </submittedName>
</protein>
<dbReference type="Proteomes" id="UP001162501">
    <property type="component" value="Chromosome 11"/>
</dbReference>
<accession>A0AC59Y9D1</accession>
<dbReference type="EMBL" id="OX596095">
    <property type="protein sequence ID" value="CAM9501795.1"/>
    <property type="molecule type" value="Genomic_DNA"/>
</dbReference>
<evidence type="ECO:0000313" key="1">
    <source>
        <dbReference type="EMBL" id="CAM9501795.1"/>
    </source>
</evidence>
<organism evidence="1 2">
    <name type="scientific">Rangifer tarandus platyrhynchus</name>
    <name type="common">Svalbard reindeer</name>
    <dbReference type="NCBI Taxonomy" id="3082113"/>
    <lineage>
        <taxon>Eukaryota</taxon>
        <taxon>Metazoa</taxon>
        <taxon>Chordata</taxon>
        <taxon>Craniata</taxon>
        <taxon>Vertebrata</taxon>
        <taxon>Euteleostomi</taxon>
        <taxon>Mammalia</taxon>
        <taxon>Eutheria</taxon>
        <taxon>Laurasiatheria</taxon>
        <taxon>Artiodactyla</taxon>
        <taxon>Ruminantia</taxon>
        <taxon>Pecora</taxon>
        <taxon>Cervidae</taxon>
        <taxon>Odocoileinae</taxon>
        <taxon>Rangifer</taxon>
    </lineage>
</organism>
<name>A0AC59Y9D1_RANTA</name>
<reference evidence="1" key="1">
    <citation type="submission" date="2023-05" db="EMBL/GenBank/DDBJ databases">
        <authorList>
            <consortium name="ELIXIR-Norway"/>
        </authorList>
    </citation>
    <scope>NUCLEOTIDE SEQUENCE</scope>
</reference>
<evidence type="ECO:0000313" key="2">
    <source>
        <dbReference type="Proteomes" id="UP001162501"/>
    </source>
</evidence>
<proteinExistence type="predicted"/>
<gene>
    <name evidence="1" type="ORF">MRATA1EN22A_LOCUS3416</name>
</gene>